<dbReference type="Pfam" id="PF00535">
    <property type="entry name" value="Glycos_transf_2"/>
    <property type="match status" value="1"/>
</dbReference>
<dbReference type="EMBL" id="QROO01000035">
    <property type="protein sequence ID" value="RHL33515.1"/>
    <property type="molecule type" value="Genomic_DNA"/>
</dbReference>
<dbReference type="Proteomes" id="UP000284495">
    <property type="component" value="Unassembled WGS sequence"/>
</dbReference>
<dbReference type="PANTHER" id="PTHR22916:SF3">
    <property type="entry name" value="UDP-GLCNAC:BETAGAL BETA-1,3-N-ACETYLGLUCOSAMINYLTRANSFERASE-LIKE PROTEIN 1"/>
    <property type="match status" value="1"/>
</dbReference>
<reference evidence="2 3" key="1">
    <citation type="submission" date="2018-08" db="EMBL/GenBank/DDBJ databases">
        <title>A genome reference for cultivated species of the human gut microbiota.</title>
        <authorList>
            <person name="Zou Y."/>
            <person name="Xue W."/>
            <person name="Luo G."/>
        </authorList>
    </citation>
    <scope>NUCLEOTIDE SEQUENCE [LARGE SCALE GENOMIC DNA]</scope>
    <source>
        <strain evidence="2 3">AF38-2</strain>
    </source>
</reference>
<sequence length="249" mass="28906">MNKKISIIVATYNADNTIKRCIDSIVCQKSNEIELLVMDGRSQDQTMNILESYGNMIDILKSEPDRGVYDAWNKALQMANGEWIMFLGADDYFLPGAMTFYLDILHKKENVNSIDIICARCQLVDENGKYLGTFGVPYRWEQLVRKMEISHGSTLHNHKLFKEIGGFNLKFKICADYDFLLRKKMNSLFINREIFVMQIGGMSNSVKGLFDAYQVKQNHCIMPLYQNLYYLIKGVLGYYCKKLWYSVKK</sequence>
<keyword evidence="2" id="KW-0808">Transferase</keyword>
<dbReference type="Gene3D" id="3.90.550.10">
    <property type="entry name" value="Spore Coat Polysaccharide Biosynthesis Protein SpsA, Chain A"/>
    <property type="match status" value="1"/>
</dbReference>
<feature type="domain" description="Glycosyltransferase 2-like" evidence="1">
    <location>
        <begin position="6"/>
        <end position="117"/>
    </location>
</feature>
<evidence type="ECO:0000259" key="1">
    <source>
        <dbReference type="Pfam" id="PF00535"/>
    </source>
</evidence>
<protein>
    <submittedName>
        <fullName evidence="2">Glycosyltransferase</fullName>
    </submittedName>
</protein>
<dbReference type="CDD" id="cd06433">
    <property type="entry name" value="GT_2_WfgS_like"/>
    <property type="match status" value="1"/>
</dbReference>
<dbReference type="InterPro" id="IPR001173">
    <property type="entry name" value="Glyco_trans_2-like"/>
</dbReference>
<dbReference type="SUPFAM" id="SSF53448">
    <property type="entry name" value="Nucleotide-diphospho-sugar transferases"/>
    <property type="match status" value="1"/>
</dbReference>
<accession>A0A415KBA9</accession>
<proteinExistence type="predicted"/>
<gene>
    <name evidence="2" type="ORF">DW027_21680</name>
</gene>
<dbReference type="InterPro" id="IPR029044">
    <property type="entry name" value="Nucleotide-diphossugar_trans"/>
</dbReference>
<evidence type="ECO:0000313" key="2">
    <source>
        <dbReference type="EMBL" id="RHL33515.1"/>
    </source>
</evidence>
<organism evidence="2 3">
    <name type="scientific">Bacteroides xylanisolvens</name>
    <dbReference type="NCBI Taxonomy" id="371601"/>
    <lineage>
        <taxon>Bacteria</taxon>
        <taxon>Pseudomonadati</taxon>
        <taxon>Bacteroidota</taxon>
        <taxon>Bacteroidia</taxon>
        <taxon>Bacteroidales</taxon>
        <taxon>Bacteroidaceae</taxon>
        <taxon>Bacteroides</taxon>
    </lineage>
</organism>
<name>A0A415KBA9_9BACE</name>
<dbReference type="GO" id="GO:0016758">
    <property type="term" value="F:hexosyltransferase activity"/>
    <property type="evidence" value="ECO:0007669"/>
    <property type="project" value="UniProtKB-ARBA"/>
</dbReference>
<evidence type="ECO:0000313" key="3">
    <source>
        <dbReference type="Proteomes" id="UP000284495"/>
    </source>
</evidence>
<dbReference type="RefSeq" id="WP_118219997.1">
    <property type="nucleotide sequence ID" value="NZ_JAQEAW010000032.1"/>
</dbReference>
<comment type="caution">
    <text evidence="2">The sequence shown here is derived from an EMBL/GenBank/DDBJ whole genome shotgun (WGS) entry which is preliminary data.</text>
</comment>
<dbReference type="AlphaFoldDB" id="A0A415KBA9"/>
<dbReference type="PANTHER" id="PTHR22916">
    <property type="entry name" value="GLYCOSYLTRANSFERASE"/>
    <property type="match status" value="1"/>
</dbReference>